<dbReference type="PANTHER" id="PTHR34388">
    <property type="entry name" value="DNA POLYMERASE III SUBUNIT DELTA"/>
    <property type="match status" value="1"/>
</dbReference>
<organism evidence="9 10">
    <name type="scientific">Candidatus Gottesmanbacteria bacterium RIFCSPHIGHO2_01_FULL_47_48</name>
    <dbReference type="NCBI Taxonomy" id="1798381"/>
    <lineage>
        <taxon>Bacteria</taxon>
        <taxon>Candidatus Gottesmaniibacteriota</taxon>
    </lineage>
</organism>
<evidence type="ECO:0000256" key="2">
    <source>
        <dbReference type="ARBA" id="ARBA00022679"/>
    </source>
</evidence>
<keyword evidence="2" id="KW-0808">Transferase</keyword>
<evidence type="ECO:0000256" key="5">
    <source>
        <dbReference type="ARBA" id="ARBA00022932"/>
    </source>
</evidence>
<evidence type="ECO:0000259" key="8">
    <source>
        <dbReference type="Pfam" id="PF21694"/>
    </source>
</evidence>
<accession>A0A1F5ZZY5</accession>
<dbReference type="GO" id="GO:0006261">
    <property type="term" value="P:DNA-templated DNA replication"/>
    <property type="evidence" value="ECO:0007669"/>
    <property type="project" value="TreeGrafter"/>
</dbReference>
<dbReference type="InterPro" id="IPR008921">
    <property type="entry name" value="DNA_pol3_clamp-load_cplx_C"/>
</dbReference>
<dbReference type="EC" id="2.7.7.7" evidence="1"/>
<evidence type="ECO:0000256" key="1">
    <source>
        <dbReference type="ARBA" id="ARBA00012417"/>
    </source>
</evidence>
<dbReference type="Pfam" id="PF21694">
    <property type="entry name" value="DNA_pol3_delta_C"/>
    <property type="match status" value="1"/>
</dbReference>
<dbReference type="AlphaFoldDB" id="A0A1F5ZZY5"/>
<sequence>MILLHGDNPALSRRRLSEIRSQFTGEVISLDAKETDPTNFSQATQSQALFALNKLVIIENPQSNKKLLPLLSHIENLSLVLIENKKLTPTEIGHLQKVLPALKIEEFKLDPVVFKFLEAIAPTNQKNLLPLWQKYRSSEEPEIILTMLARQIRLLLLVKSQAATGPEDFLRLSPWQKSRLSSQSQHFTLTSLLELHHQLLNLDYQNKTGTSLLSLPDSLELLLLRL</sequence>
<evidence type="ECO:0000256" key="7">
    <source>
        <dbReference type="ARBA" id="ARBA00049244"/>
    </source>
</evidence>
<evidence type="ECO:0000256" key="3">
    <source>
        <dbReference type="ARBA" id="ARBA00022695"/>
    </source>
</evidence>
<proteinExistence type="inferred from homology"/>
<comment type="catalytic activity">
    <reaction evidence="7">
        <text>DNA(n) + a 2'-deoxyribonucleoside 5'-triphosphate = DNA(n+1) + diphosphate</text>
        <dbReference type="Rhea" id="RHEA:22508"/>
        <dbReference type="Rhea" id="RHEA-COMP:17339"/>
        <dbReference type="Rhea" id="RHEA-COMP:17340"/>
        <dbReference type="ChEBI" id="CHEBI:33019"/>
        <dbReference type="ChEBI" id="CHEBI:61560"/>
        <dbReference type="ChEBI" id="CHEBI:173112"/>
        <dbReference type="EC" id="2.7.7.7"/>
    </reaction>
</comment>
<dbReference type="SUPFAM" id="SSF48019">
    <property type="entry name" value="post-AAA+ oligomerization domain-like"/>
    <property type="match status" value="1"/>
</dbReference>
<gene>
    <name evidence="9" type="ORF">A2721_00575</name>
</gene>
<dbReference type="Gene3D" id="3.40.50.300">
    <property type="entry name" value="P-loop containing nucleotide triphosphate hydrolases"/>
    <property type="match status" value="1"/>
</dbReference>
<keyword evidence="4" id="KW-0235">DNA replication</keyword>
<comment type="similarity">
    <text evidence="6">Belongs to the DNA polymerase HolA subunit family.</text>
</comment>
<dbReference type="STRING" id="1798381.A2721_00575"/>
<dbReference type="GO" id="GO:0003677">
    <property type="term" value="F:DNA binding"/>
    <property type="evidence" value="ECO:0007669"/>
    <property type="project" value="InterPro"/>
</dbReference>
<dbReference type="Proteomes" id="UP000177871">
    <property type="component" value="Unassembled WGS sequence"/>
</dbReference>
<reference evidence="9 10" key="1">
    <citation type="journal article" date="2016" name="Nat. Commun.">
        <title>Thousands of microbial genomes shed light on interconnected biogeochemical processes in an aquifer system.</title>
        <authorList>
            <person name="Anantharaman K."/>
            <person name="Brown C.T."/>
            <person name="Hug L.A."/>
            <person name="Sharon I."/>
            <person name="Castelle C.J."/>
            <person name="Probst A.J."/>
            <person name="Thomas B.C."/>
            <person name="Singh A."/>
            <person name="Wilkins M.J."/>
            <person name="Karaoz U."/>
            <person name="Brodie E.L."/>
            <person name="Williams K.H."/>
            <person name="Hubbard S.S."/>
            <person name="Banfield J.F."/>
        </authorList>
    </citation>
    <scope>NUCLEOTIDE SEQUENCE [LARGE SCALE GENOMIC DNA]</scope>
</reference>
<dbReference type="GO" id="GO:0009360">
    <property type="term" value="C:DNA polymerase III complex"/>
    <property type="evidence" value="ECO:0007669"/>
    <property type="project" value="TreeGrafter"/>
</dbReference>
<dbReference type="InterPro" id="IPR027417">
    <property type="entry name" value="P-loop_NTPase"/>
</dbReference>
<feature type="domain" description="DNA polymerase III delta subunit-like C-terminal" evidence="8">
    <location>
        <begin position="113"/>
        <end position="211"/>
    </location>
</feature>
<evidence type="ECO:0000313" key="9">
    <source>
        <dbReference type="EMBL" id="OGG17722.1"/>
    </source>
</evidence>
<dbReference type="GO" id="GO:0003887">
    <property type="term" value="F:DNA-directed DNA polymerase activity"/>
    <property type="evidence" value="ECO:0007669"/>
    <property type="project" value="UniProtKB-KW"/>
</dbReference>
<keyword evidence="5" id="KW-0239">DNA-directed DNA polymerase</keyword>
<evidence type="ECO:0000256" key="4">
    <source>
        <dbReference type="ARBA" id="ARBA00022705"/>
    </source>
</evidence>
<keyword evidence="3" id="KW-0548">Nucleotidyltransferase</keyword>
<comment type="caution">
    <text evidence="9">The sequence shown here is derived from an EMBL/GenBank/DDBJ whole genome shotgun (WGS) entry which is preliminary data.</text>
</comment>
<protein>
    <recommendedName>
        <fullName evidence="1">DNA-directed DNA polymerase</fullName>
        <ecNumber evidence="1">2.7.7.7</ecNumber>
    </recommendedName>
</protein>
<evidence type="ECO:0000256" key="6">
    <source>
        <dbReference type="ARBA" id="ARBA00034754"/>
    </source>
</evidence>
<name>A0A1F5ZZY5_9BACT</name>
<dbReference type="PANTHER" id="PTHR34388:SF1">
    <property type="entry name" value="DNA POLYMERASE III SUBUNIT DELTA"/>
    <property type="match status" value="1"/>
</dbReference>
<dbReference type="Gene3D" id="1.20.272.10">
    <property type="match status" value="1"/>
</dbReference>
<dbReference type="EMBL" id="MFJK01000017">
    <property type="protein sequence ID" value="OGG17722.1"/>
    <property type="molecule type" value="Genomic_DNA"/>
</dbReference>
<dbReference type="InterPro" id="IPR048466">
    <property type="entry name" value="DNA_pol3_delta-like_C"/>
</dbReference>
<evidence type="ECO:0000313" key="10">
    <source>
        <dbReference type="Proteomes" id="UP000177871"/>
    </source>
</evidence>
<dbReference type="InterPro" id="IPR005790">
    <property type="entry name" value="DNA_polIII_delta"/>
</dbReference>